<dbReference type="GO" id="GO:0004674">
    <property type="term" value="F:protein serine/threonine kinase activity"/>
    <property type="evidence" value="ECO:0007669"/>
    <property type="project" value="UniProtKB-KW"/>
</dbReference>
<dbReference type="AlphaFoldDB" id="A0A2U1LPB5"/>
<keyword evidence="3" id="KW-0067">ATP-binding</keyword>
<dbReference type="PROSITE" id="PS00108">
    <property type="entry name" value="PROTEIN_KINASE_ST"/>
    <property type="match status" value="1"/>
</dbReference>
<evidence type="ECO:0000313" key="6">
    <source>
        <dbReference type="Proteomes" id="UP000245207"/>
    </source>
</evidence>
<protein>
    <submittedName>
        <fullName evidence="5">Protein kinase 2B, chloroplastic</fullName>
    </submittedName>
</protein>
<gene>
    <name evidence="5" type="ORF">CTI12_AA430880</name>
</gene>
<dbReference type="GO" id="GO:0005524">
    <property type="term" value="F:ATP binding"/>
    <property type="evidence" value="ECO:0007669"/>
    <property type="project" value="UniProtKB-KW"/>
</dbReference>
<dbReference type="PROSITE" id="PS50011">
    <property type="entry name" value="PROTEIN_KINASE_DOM"/>
    <property type="match status" value="1"/>
</dbReference>
<feature type="domain" description="Protein kinase" evidence="4">
    <location>
        <begin position="1"/>
        <end position="173"/>
    </location>
</feature>
<dbReference type="STRING" id="35608.A0A2U1LPB5"/>
<keyword evidence="2" id="KW-0547">Nucleotide-binding</keyword>
<dbReference type="SMART" id="SM00220">
    <property type="entry name" value="S_TKc"/>
    <property type="match status" value="1"/>
</dbReference>
<comment type="caution">
    <text evidence="5">The sequence shown here is derived from an EMBL/GenBank/DDBJ whole genome shotgun (WGS) entry which is preliminary data.</text>
</comment>
<dbReference type="Proteomes" id="UP000245207">
    <property type="component" value="Unassembled WGS sequence"/>
</dbReference>
<dbReference type="EMBL" id="PKPP01008387">
    <property type="protein sequence ID" value="PWA50840.1"/>
    <property type="molecule type" value="Genomic_DNA"/>
</dbReference>
<dbReference type="InterPro" id="IPR011009">
    <property type="entry name" value="Kinase-like_dom_sf"/>
</dbReference>
<evidence type="ECO:0000256" key="2">
    <source>
        <dbReference type="ARBA" id="ARBA00022741"/>
    </source>
</evidence>
<dbReference type="Gene3D" id="1.10.510.10">
    <property type="entry name" value="Transferase(Phosphotransferase) domain 1"/>
    <property type="match status" value="1"/>
</dbReference>
<dbReference type="SUPFAM" id="SSF56112">
    <property type="entry name" value="Protein kinase-like (PK-like)"/>
    <property type="match status" value="1"/>
</dbReference>
<evidence type="ECO:0000256" key="1">
    <source>
        <dbReference type="ARBA" id="ARBA00022527"/>
    </source>
</evidence>
<dbReference type="InterPro" id="IPR008271">
    <property type="entry name" value="Ser/Thr_kinase_AS"/>
</dbReference>
<keyword evidence="5" id="KW-0418">Kinase</keyword>
<evidence type="ECO:0000313" key="5">
    <source>
        <dbReference type="EMBL" id="PWA50840.1"/>
    </source>
</evidence>
<dbReference type="InterPro" id="IPR000719">
    <property type="entry name" value="Prot_kinase_dom"/>
</dbReference>
<organism evidence="5 6">
    <name type="scientific">Artemisia annua</name>
    <name type="common">Sweet wormwood</name>
    <dbReference type="NCBI Taxonomy" id="35608"/>
    <lineage>
        <taxon>Eukaryota</taxon>
        <taxon>Viridiplantae</taxon>
        <taxon>Streptophyta</taxon>
        <taxon>Embryophyta</taxon>
        <taxon>Tracheophyta</taxon>
        <taxon>Spermatophyta</taxon>
        <taxon>Magnoliopsida</taxon>
        <taxon>eudicotyledons</taxon>
        <taxon>Gunneridae</taxon>
        <taxon>Pentapetalae</taxon>
        <taxon>asterids</taxon>
        <taxon>campanulids</taxon>
        <taxon>Asterales</taxon>
        <taxon>Asteraceae</taxon>
        <taxon>Asteroideae</taxon>
        <taxon>Anthemideae</taxon>
        <taxon>Artemisiinae</taxon>
        <taxon>Artemisia</taxon>
    </lineage>
</organism>
<keyword evidence="5" id="KW-0808">Transferase</keyword>
<dbReference type="PANTHER" id="PTHR47989:SF47">
    <property type="entry name" value="SERINE_THREONINE-PROTEIN KINASE PBL28-RELATED"/>
    <property type="match status" value="1"/>
</dbReference>
<name>A0A2U1LPB5_ARTAN</name>
<sequence length="181" mass="20551">MKIATGLARGLEYLHTMARPIIHRDIKSANILLDHDFTPKIADFGLSRYGPQGDRTHLSTRVLGSQGYFAPEYIGTGHLTLKTDVYSLGVVLLEILSGLRAVKRYPNGKLTELSCWAMPYLNNKKQLHYVIDKRIVKEVEMAEAYDFAIIILQCLNKDPKIRPTITEVLHSLQDLEQNMDK</sequence>
<proteinExistence type="predicted"/>
<evidence type="ECO:0000256" key="3">
    <source>
        <dbReference type="ARBA" id="ARBA00022840"/>
    </source>
</evidence>
<accession>A0A2U1LPB5</accession>
<dbReference type="PANTHER" id="PTHR47989">
    <property type="entry name" value="OS01G0750732 PROTEIN"/>
    <property type="match status" value="1"/>
</dbReference>
<dbReference type="OrthoDB" id="4062651at2759"/>
<keyword evidence="6" id="KW-1185">Reference proteome</keyword>
<dbReference type="Pfam" id="PF00069">
    <property type="entry name" value="Pkinase"/>
    <property type="match status" value="1"/>
</dbReference>
<evidence type="ECO:0000259" key="4">
    <source>
        <dbReference type="PROSITE" id="PS50011"/>
    </source>
</evidence>
<reference evidence="5 6" key="1">
    <citation type="journal article" date="2018" name="Mol. Plant">
        <title>The genome of Artemisia annua provides insight into the evolution of Asteraceae family and artemisinin biosynthesis.</title>
        <authorList>
            <person name="Shen Q."/>
            <person name="Zhang L."/>
            <person name="Liao Z."/>
            <person name="Wang S."/>
            <person name="Yan T."/>
            <person name="Shi P."/>
            <person name="Liu M."/>
            <person name="Fu X."/>
            <person name="Pan Q."/>
            <person name="Wang Y."/>
            <person name="Lv Z."/>
            <person name="Lu X."/>
            <person name="Zhang F."/>
            <person name="Jiang W."/>
            <person name="Ma Y."/>
            <person name="Chen M."/>
            <person name="Hao X."/>
            <person name="Li L."/>
            <person name="Tang Y."/>
            <person name="Lv G."/>
            <person name="Zhou Y."/>
            <person name="Sun X."/>
            <person name="Brodelius P.E."/>
            <person name="Rose J.K.C."/>
            <person name="Tang K."/>
        </authorList>
    </citation>
    <scope>NUCLEOTIDE SEQUENCE [LARGE SCALE GENOMIC DNA]</scope>
    <source>
        <strain evidence="6">cv. Huhao1</strain>
        <tissue evidence="5">Leaf</tissue>
    </source>
</reference>
<keyword evidence="1" id="KW-0723">Serine/threonine-protein kinase</keyword>